<accession>A0A7R8ZZ95</accession>
<keyword evidence="7" id="KW-0472">Membrane</keyword>
<keyword evidence="3" id="KW-0812">Transmembrane</keyword>
<evidence type="ECO:0000313" key="8">
    <source>
        <dbReference type="EMBL" id="CAD7237466.1"/>
    </source>
</evidence>
<evidence type="ECO:0000256" key="4">
    <source>
        <dbReference type="ARBA" id="ARBA00022967"/>
    </source>
</evidence>
<dbReference type="AlphaFoldDB" id="A0A7R8ZZ95"/>
<keyword evidence="6" id="KW-1133">Transmembrane helix</keyword>
<dbReference type="GO" id="GO:0012505">
    <property type="term" value="C:endomembrane system"/>
    <property type="evidence" value="ECO:0007669"/>
    <property type="project" value="UniProtKB-SubCell"/>
</dbReference>
<dbReference type="PANTHER" id="PTHR30586:SF0">
    <property type="entry name" value="ION-TRANSLOCATING OXIDOREDUCTASE COMPLEX SUBUNIT E"/>
    <property type="match status" value="1"/>
</dbReference>
<dbReference type="EMBL" id="OB688435">
    <property type="protein sequence ID" value="CAD7237466.1"/>
    <property type="molecule type" value="Genomic_DNA"/>
</dbReference>
<evidence type="ECO:0000256" key="3">
    <source>
        <dbReference type="ARBA" id="ARBA00022692"/>
    </source>
</evidence>
<evidence type="ECO:0000256" key="6">
    <source>
        <dbReference type="ARBA" id="ARBA00022989"/>
    </source>
</evidence>
<organism evidence="8">
    <name type="scientific">Cyprideis torosa</name>
    <dbReference type="NCBI Taxonomy" id="163714"/>
    <lineage>
        <taxon>Eukaryota</taxon>
        <taxon>Metazoa</taxon>
        <taxon>Ecdysozoa</taxon>
        <taxon>Arthropoda</taxon>
        <taxon>Crustacea</taxon>
        <taxon>Oligostraca</taxon>
        <taxon>Ostracoda</taxon>
        <taxon>Podocopa</taxon>
        <taxon>Podocopida</taxon>
        <taxon>Cytherocopina</taxon>
        <taxon>Cytheroidea</taxon>
        <taxon>Cytherideidae</taxon>
        <taxon>Cyprideis</taxon>
    </lineage>
</organism>
<name>A0A7R8ZZ95_9CRUS</name>
<keyword evidence="4" id="KW-1278">Translocase</keyword>
<dbReference type="NCBIfam" id="NF009070">
    <property type="entry name" value="PRK12405.1"/>
    <property type="match status" value="1"/>
</dbReference>
<feature type="non-terminal residue" evidence="8">
    <location>
        <position position="1"/>
    </location>
</feature>
<dbReference type="NCBIfam" id="TIGR01948">
    <property type="entry name" value="rnfE"/>
    <property type="match status" value="1"/>
</dbReference>
<dbReference type="GO" id="GO:0022900">
    <property type="term" value="P:electron transport chain"/>
    <property type="evidence" value="ECO:0007669"/>
    <property type="project" value="InterPro"/>
</dbReference>
<sequence length="232" mass="24852">YDPYAQTVIGFQVLESKETPGLGDKIEKEQAFLDNFKALDVQLGTDGKLKNIVVLGMCPVLAVSNTAGNALAMGLATAFVLLMSNILVSLLRNFIPKQVRIASYILIIATFVTVTDYAIQAISVELHKSLGAFISLIVVNCLILSRAEAFASKNTVGKSVLDALGMGFGFTFALFCLGAVREILGNGSIFGLVLFPEGFQSWIVMILPAGGFFTLAAWLLIINKVQAKKATP</sequence>
<reference evidence="8" key="1">
    <citation type="submission" date="2020-11" db="EMBL/GenBank/DDBJ databases">
        <authorList>
            <person name="Tran Van P."/>
        </authorList>
    </citation>
    <scope>NUCLEOTIDE SEQUENCE</scope>
</reference>
<protein>
    <submittedName>
        <fullName evidence="8">Uncharacterized protein</fullName>
    </submittedName>
</protein>
<evidence type="ECO:0000256" key="7">
    <source>
        <dbReference type="ARBA" id="ARBA00023136"/>
    </source>
</evidence>
<keyword evidence="2" id="KW-0813">Transport</keyword>
<dbReference type="InterPro" id="IPR010968">
    <property type="entry name" value="RnfE"/>
</dbReference>
<evidence type="ECO:0000256" key="2">
    <source>
        <dbReference type="ARBA" id="ARBA00022448"/>
    </source>
</evidence>
<dbReference type="PANTHER" id="PTHR30586">
    <property type="entry name" value="ELECTRON TRANSPORT COMPLEX PROTEIN RNFE"/>
    <property type="match status" value="1"/>
</dbReference>
<evidence type="ECO:0000256" key="5">
    <source>
        <dbReference type="ARBA" id="ARBA00022982"/>
    </source>
</evidence>
<comment type="subcellular location">
    <subcellularLocation>
        <location evidence="1">Endomembrane system</location>
        <topology evidence="1">Multi-pass membrane protein</topology>
    </subcellularLocation>
</comment>
<evidence type="ECO:0000256" key="1">
    <source>
        <dbReference type="ARBA" id="ARBA00004127"/>
    </source>
</evidence>
<dbReference type="OrthoDB" id="10045674at2759"/>
<gene>
    <name evidence="8" type="ORF">CTOB1V02_LOCUS15281</name>
</gene>
<dbReference type="Pfam" id="PF02508">
    <property type="entry name" value="Rnf-Nqr"/>
    <property type="match status" value="1"/>
</dbReference>
<dbReference type="InterPro" id="IPR003667">
    <property type="entry name" value="NqrDE/RnfAE"/>
</dbReference>
<proteinExistence type="predicted"/>
<dbReference type="GO" id="GO:0005886">
    <property type="term" value="C:plasma membrane"/>
    <property type="evidence" value="ECO:0007669"/>
    <property type="project" value="TreeGrafter"/>
</dbReference>
<keyword evidence="5" id="KW-0249">Electron transport</keyword>